<dbReference type="OrthoDB" id="581105at2"/>
<gene>
    <name evidence="2" type="ORF">Stube_02310</name>
</gene>
<organism evidence="2 3">
    <name type="scientific">Streptomyces tubercidicus</name>
    <dbReference type="NCBI Taxonomy" id="47759"/>
    <lineage>
        <taxon>Bacteria</taxon>
        <taxon>Bacillati</taxon>
        <taxon>Actinomycetota</taxon>
        <taxon>Actinomycetes</taxon>
        <taxon>Kitasatosporales</taxon>
        <taxon>Streptomycetaceae</taxon>
        <taxon>Streptomyces</taxon>
    </lineage>
</organism>
<dbReference type="GO" id="GO:0043531">
    <property type="term" value="F:ADP binding"/>
    <property type="evidence" value="ECO:0007669"/>
    <property type="project" value="InterPro"/>
</dbReference>
<dbReference type="EMBL" id="BLIR01000001">
    <property type="protein sequence ID" value="GFE35558.1"/>
    <property type="molecule type" value="Genomic_DNA"/>
</dbReference>
<dbReference type="SUPFAM" id="SSF47413">
    <property type="entry name" value="lambda repressor-like DNA-binding domains"/>
    <property type="match status" value="1"/>
</dbReference>
<dbReference type="RefSeq" id="WP_159742056.1">
    <property type="nucleotide sequence ID" value="NZ_BLIR01000001.1"/>
</dbReference>
<sequence length="440" mass="47933">MQQVDSRTEEVHFGGKLRLYRTKLGLSLGELAKLVHYSKGYLSRIETGEKNASKGLAVRCDEILQAEGELILAYSASGVGRRPRKKATSPIQLPPTARHFTGRQRELSHVDLDVQKQCADRAGTARIMVIDGAPGVGKTTLALQWAHRHAAEFTDGILFQDLHGHGPEKEPLGTHDALAGFLHLLGVAPDAVPVTVRERAAMYRNLVSRRRMLMVLDNAATADQVRSLLPDTPDCTVLVTSRNRLGGLVARDGASRLTLEPLSPDEAATLLRHASTRDLRDENPEALRHVVRLCGHLPLAVRIAAEHYSTGQYSSLAEMITVMESNLLEFLSCLHDPASSVRTAFSWSYQALDEGVAHAFQVMCAHLHKEITPRDAARLLGVPAGVATQRLDALYQANLLVPTEPGRYRCNSLLAAYAGELSDVPAGSLSCICGCNREVS</sequence>
<dbReference type="GO" id="GO:0003677">
    <property type="term" value="F:DNA binding"/>
    <property type="evidence" value="ECO:0007669"/>
    <property type="project" value="InterPro"/>
</dbReference>
<dbReference type="InterPro" id="IPR027417">
    <property type="entry name" value="P-loop_NTPase"/>
</dbReference>
<dbReference type="AlphaFoldDB" id="A0A640UHN4"/>
<protein>
    <recommendedName>
        <fullName evidence="1">HTH cro/C1-type domain-containing protein</fullName>
    </recommendedName>
</protein>
<dbReference type="Pfam" id="PF13560">
    <property type="entry name" value="HTH_31"/>
    <property type="match status" value="1"/>
</dbReference>
<proteinExistence type="predicted"/>
<dbReference type="PANTHER" id="PTHR47691">
    <property type="entry name" value="REGULATOR-RELATED"/>
    <property type="match status" value="1"/>
</dbReference>
<keyword evidence="3" id="KW-1185">Reference proteome</keyword>
<feature type="domain" description="HTH cro/C1-type" evidence="1">
    <location>
        <begin position="17"/>
        <end position="71"/>
    </location>
</feature>
<evidence type="ECO:0000259" key="1">
    <source>
        <dbReference type="PROSITE" id="PS50943"/>
    </source>
</evidence>
<dbReference type="InterPro" id="IPR001387">
    <property type="entry name" value="Cro/C1-type_HTH"/>
</dbReference>
<dbReference type="Proteomes" id="UP000431826">
    <property type="component" value="Unassembled WGS sequence"/>
</dbReference>
<dbReference type="PRINTS" id="PR00364">
    <property type="entry name" value="DISEASERSIST"/>
</dbReference>
<dbReference type="SMART" id="SM00530">
    <property type="entry name" value="HTH_XRE"/>
    <property type="match status" value="1"/>
</dbReference>
<evidence type="ECO:0000313" key="2">
    <source>
        <dbReference type="EMBL" id="GFE35558.1"/>
    </source>
</evidence>
<dbReference type="PROSITE" id="PS50943">
    <property type="entry name" value="HTH_CROC1"/>
    <property type="match status" value="1"/>
</dbReference>
<name>A0A640UHN4_9ACTN</name>
<dbReference type="Gene3D" id="3.40.50.300">
    <property type="entry name" value="P-loop containing nucleotide triphosphate hydrolases"/>
    <property type="match status" value="1"/>
</dbReference>
<dbReference type="SUPFAM" id="SSF52540">
    <property type="entry name" value="P-loop containing nucleoside triphosphate hydrolases"/>
    <property type="match status" value="1"/>
</dbReference>
<evidence type="ECO:0000313" key="3">
    <source>
        <dbReference type="Proteomes" id="UP000431826"/>
    </source>
</evidence>
<comment type="caution">
    <text evidence="2">The sequence shown here is derived from an EMBL/GenBank/DDBJ whole genome shotgun (WGS) entry which is preliminary data.</text>
</comment>
<dbReference type="SMART" id="SM00382">
    <property type="entry name" value="AAA"/>
    <property type="match status" value="1"/>
</dbReference>
<dbReference type="InterPro" id="IPR003593">
    <property type="entry name" value="AAA+_ATPase"/>
</dbReference>
<reference evidence="2 3" key="1">
    <citation type="submission" date="2019-12" db="EMBL/GenBank/DDBJ databases">
        <title>Whole genome shotgun sequence of Streptomyces tubercidicus NBRC 13090.</title>
        <authorList>
            <person name="Ichikawa N."/>
            <person name="Kimura A."/>
            <person name="Kitahashi Y."/>
            <person name="Komaki H."/>
            <person name="Tamura T."/>
        </authorList>
    </citation>
    <scope>NUCLEOTIDE SEQUENCE [LARGE SCALE GENOMIC DNA]</scope>
    <source>
        <strain evidence="2 3">NBRC 13090</strain>
    </source>
</reference>
<dbReference type="CDD" id="cd00093">
    <property type="entry name" value="HTH_XRE"/>
    <property type="match status" value="1"/>
</dbReference>
<dbReference type="InterPro" id="IPR010982">
    <property type="entry name" value="Lambda_DNA-bd_dom_sf"/>
</dbReference>
<accession>A0A640UHN4</accession>
<dbReference type="PANTHER" id="PTHR47691:SF3">
    <property type="entry name" value="HTH-TYPE TRANSCRIPTIONAL REGULATOR RV0890C-RELATED"/>
    <property type="match status" value="1"/>
</dbReference>
<dbReference type="Gene3D" id="1.10.260.40">
    <property type="entry name" value="lambda repressor-like DNA-binding domains"/>
    <property type="match status" value="1"/>
</dbReference>